<feature type="region of interest" description="Disordered" evidence="1">
    <location>
        <begin position="186"/>
        <end position="360"/>
    </location>
</feature>
<feature type="compositionally biased region" description="Polar residues" evidence="1">
    <location>
        <begin position="585"/>
        <end position="611"/>
    </location>
</feature>
<feature type="compositionally biased region" description="Polar residues" evidence="1">
    <location>
        <begin position="329"/>
        <end position="340"/>
    </location>
</feature>
<sequence>MFLLRPHERHDLRNKSITKSLTTHLTLFIISASAVGATPVQLSNRDNSSNDGQPAPLSTKIWVPILVLMIALFSLGMLAWRRYSSSQSRSLFPFRNRRRTATTTNPAAPREITAEQLAGTINGENTTANAPTRRTRRPRRTPSQMSVTSLPAYNKEPGEEELVIFRGQDAEDATTMPTARAIMTSMDEEREEEERYSPMPTSPNSTPLLQDDDAQGDLSMQALPLPPGEDMPRPSYDTGSGSNETSSLMQVGSGTPDPRGETPSYDEAVNQSQAHLNPTSEAAPSPPAAAPAHAQTPSSPGNNRRSGFRTLLNRMSMAGHPQPGHNRNESTASNLSSNISHGHDGQGTLHRSTPSGSGSLLSVSMFRTLSRQRSTHTLNSNRLNSPSLISLNSISSPLTHTLTRTEFTYPKSGPTPEQLKVISSRDTFARFGVPYGPDAVAFAASSSRQDLMIPPPDFEEVTGSEASSSRSPESATPSRLRSSSNAAQLAEASSSANSASTSGLSGTPANTDNAPVENTATPETEITSPVAPNTSPADAPVPAQPSQSSISKNHDSIASSKSTQKKDFDDDVSEFGKLTAAAPASNVNPTGGASISSSKSTTNKPAINDTVSEFGKLSAPPPSSYHDATGGSSVRSESRASVFSYQSYATAAESVAPSMANTYKSARRAHARASLSSNFSIADGTEGEETEYESQPATPTTPRLGGQHQLEGTDATVVVSRNDKRDTITPSTTGASSGAQHQ</sequence>
<gene>
    <name evidence="3" type="ORF">D9613_011712</name>
</gene>
<feature type="compositionally biased region" description="Polar residues" evidence="1">
    <location>
        <begin position="544"/>
        <end position="562"/>
    </location>
</feature>
<protein>
    <submittedName>
        <fullName evidence="3">Uncharacterized protein</fullName>
    </submittedName>
</protein>
<feature type="compositionally biased region" description="Polar residues" evidence="1">
    <location>
        <begin position="237"/>
        <end position="253"/>
    </location>
</feature>
<evidence type="ECO:0000256" key="2">
    <source>
        <dbReference type="SAM" id="Phobius"/>
    </source>
</evidence>
<dbReference type="Proteomes" id="UP000521872">
    <property type="component" value="Unassembled WGS sequence"/>
</dbReference>
<evidence type="ECO:0000313" key="3">
    <source>
        <dbReference type="EMBL" id="KAF4612676.1"/>
    </source>
</evidence>
<feature type="transmembrane region" description="Helical" evidence="2">
    <location>
        <begin position="61"/>
        <end position="80"/>
    </location>
</feature>
<keyword evidence="2" id="KW-0472">Membrane</keyword>
<organism evidence="3 4">
    <name type="scientific">Agrocybe pediades</name>
    <dbReference type="NCBI Taxonomy" id="84607"/>
    <lineage>
        <taxon>Eukaryota</taxon>
        <taxon>Fungi</taxon>
        <taxon>Dikarya</taxon>
        <taxon>Basidiomycota</taxon>
        <taxon>Agaricomycotina</taxon>
        <taxon>Agaricomycetes</taxon>
        <taxon>Agaricomycetidae</taxon>
        <taxon>Agaricales</taxon>
        <taxon>Agaricineae</taxon>
        <taxon>Strophariaceae</taxon>
        <taxon>Agrocybe</taxon>
    </lineage>
</organism>
<keyword evidence="2" id="KW-1133">Transmembrane helix</keyword>
<evidence type="ECO:0000256" key="1">
    <source>
        <dbReference type="SAM" id="MobiDB-lite"/>
    </source>
</evidence>
<feature type="compositionally biased region" description="Polar residues" evidence="1">
    <location>
        <begin position="508"/>
        <end position="536"/>
    </location>
</feature>
<keyword evidence="4" id="KW-1185">Reference proteome</keyword>
<feature type="region of interest" description="Disordered" evidence="1">
    <location>
        <begin position="450"/>
        <end position="637"/>
    </location>
</feature>
<dbReference type="AlphaFoldDB" id="A0A8H4QKU3"/>
<feature type="region of interest" description="Disordered" evidence="1">
    <location>
        <begin position="672"/>
        <end position="742"/>
    </location>
</feature>
<evidence type="ECO:0000313" key="4">
    <source>
        <dbReference type="Proteomes" id="UP000521872"/>
    </source>
</evidence>
<name>A0A8H4QKU3_9AGAR</name>
<reference evidence="3 4" key="1">
    <citation type="submission" date="2019-12" db="EMBL/GenBank/DDBJ databases">
        <authorList>
            <person name="Floudas D."/>
            <person name="Bentzer J."/>
            <person name="Ahren D."/>
            <person name="Johansson T."/>
            <person name="Persson P."/>
            <person name="Tunlid A."/>
        </authorList>
    </citation>
    <scope>NUCLEOTIDE SEQUENCE [LARGE SCALE GENOMIC DNA]</scope>
    <source>
        <strain evidence="3 4">CBS 102.39</strain>
    </source>
</reference>
<dbReference type="EMBL" id="JAACJL010000047">
    <property type="protein sequence ID" value="KAF4612676.1"/>
    <property type="molecule type" value="Genomic_DNA"/>
</dbReference>
<feature type="transmembrane region" description="Helical" evidence="2">
    <location>
        <begin position="21"/>
        <end position="41"/>
    </location>
</feature>
<feature type="compositionally biased region" description="Polar residues" evidence="1">
    <location>
        <begin position="349"/>
        <end position="360"/>
    </location>
</feature>
<feature type="region of interest" description="Disordered" evidence="1">
    <location>
        <begin position="116"/>
        <end position="151"/>
    </location>
</feature>
<feature type="compositionally biased region" description="Polar residues" evidence="1">
    <location>
        <begin position="728"/>
        <end position="742"/>
    </location>
</feature>
<comment type="caution">
    <text evidence="3">The sequence shown here is derived from an EMBL/GenBank/DDBJ whole genome shotgun (WGS) entry which is preliminary data.</text>
</comment>
<accession>A0A8H4QKU3</accession>
<feature type="compositionally biased region" description="Low complexity" evidence="1">
    <location>
        <begin position="290"/>
        <end position="300"/>
    </location>
</feature>
<feature type="compositionally biased region" description="Low complexity" evidence="1">
    <location>
        <begin position="464"/>
        <end position="507"/>
    </location>
</feature>
<proteinExistence type="predicted"/>
<keyword evidence="2" id="KW-0812">Transmembrane</keyword>